<dbReference type="EMBL" id="JANPWB010000015">
    <property type="protein sequence ID" value="KAJ1089652.1"/>
    <property type="molecule type" value="Genomic_DNA"/>
</dbReference>
<accession>A0AAV7LDH4</accession>
<comment type="caution">
    <text evidence="1">The sequence shown here is derived from an EMBL/GenBank/DDBJ whole genome shotgun (WGS) entry which is preliminary data.</text>
</comment>
<gene>
    <name evidence="1" type="ORF">NDU88_002801</name>
</gene>
<dbReference type="Proteomes" id="UP001066276">
    <property type="component" value="Chromosome 11"/>
</dbReference>
<evidence type="ECO:0000313" key="2">
    <source>
        <dbReference type="Proteomes" id="UP001066276"/>
    </source>
</evidence>
<sequence>MINAAHSQIPPRLRLPGDWLLSDPELLKLRTHNIRYRQSTDDGLRVEFGNGPIAFQHVWNEKGNGR</sequence>
<reference evidence="1" key="1">
    <citation type="journal article" date="2022" name="bioRxiv">
        <title>Sequencing and chromosome-scale assembly of the giantPleurodeles waltlgenome.</title>
        <authorList>
            <person name="Brown T."/>
            <person name="Elewa A."/>
            <person name="Iarovenko S."/>
            <person name="Subramanian E."/>
            <person name="Araus A.J."/>
            <person name="Petzold A."/>
            <person name="Susuki M."/>
            <person name="Suzuki K.-i.T."/>
            <person name="Hayashi T."/>
            <person name="Toyoda A."/>
            <person name="Oliveira C."/>
            <person name="Osipova E."/>
            <person name="Leigh N.D."/>
            <person name="Simon A."/>
            <person name="Yun M.H."/>
        </authorList>
    </citation>
    <scope>NUCLEOTIDE SEQUENCE</scope>
    <source>
        <strain evidence="1">20211129_DDA</strain>
        <tissue evidence="1">Liver</tissue>
    </source>
</reference>
<protein>
    <submittedName>
        <fullName evidence="1">Uncharacterized protein</fullName>
    </submittedName>
</protein>
<dbReference type="AlphaFoldDB" id="A0AAV7LDH4"/>
<organism evidence="1 2">
    <name type="scientific">Pleurodeles waltl</name>
    <name type="common">Iberian ribbed newt</name>
    <dbReference type="NCBI Taxonomy" id="8319"/>
    <lineage>
        <taxon>Eukaryota</taxon>
        <taxon>Metazoa</taxon>
        <taxon>Chordata</taxon>
        <taxon>Craniata</taxon>
        <taxon>Vertebrata</taxon>
        <taxon>Euteleostomi</taxon>
        <taxon>Amphibia</taxon>
        <taxon>Batrachia</taxon>
        <taxon>Caudata</taxon>
        <taxon>Salamandroidea</taxon>
        <taxon>Salamandridae</taxon>
        <taxon>Pleurodelinae</taxon>
        <taxon>Pleurodeles</taxon>
    </lineage>
</organism>
<keyword evidence="2" id="KW-1185">Reference proteome</keyword>
<evidence type="ECO:0000313" key="1">
    <source>
        <dbReference type="EMBL" id="KAJ1089652.1"/>
    </source>
</evidence>
<name>A0AAV7LDH4_PLEWA</name>
<proteinExistence type="predicted"/>